<feature type="transmembrane region" description="Helical" evidence="5">
    <location>
        <begin position="489"/>
        <end position="512"/>
    </location>
</feature>
<feature type="transmembrane region" description="Helical" evidence="5">
    <location>
        <begin position="324"/>
        <end position="346"/>
    </location>
</feature>
<dbReference type="EMBL" id="JBHUJC010000043">
    <property type="protein sequence ID" value="MFD2277689.1"/>
    <property type="molecule type" value="Genomic_DNA"/>
</dbReference>
<evidence type="ECO:0000313" key="7">
    <source>
        <dbReference type="EMBL" id="MFD2277689.1"/>
    </source>
</evidence>
<dbReference type="SUPFAM" id="SSF161098">
    <property type="entry name" value="MetI-like"/>
    <property type="match status" value="1"/>
</dbReference>
<feature type="transmembrane region" description="Helical" evidence="5">
    <location>
        <begin position="358"/>
        <end position="377"/>
    </location>
</feature>
<name>A0ABW5E5J2_9BACT</name>
<comment type="subcellular location">
    <subcellularLocation>
        <location evidence="1 5">Cell membrane</location>
        <topology evidence="1 5">Multi-pass membrane protein</topology>
    </subcellularLocation>
</comment>
<dbReference type="InterPro" id="IPR000515">
    <property type="entry name" value="MetI-like"/>
</dbReference>
<feature type="transmembrane region" description="Helical" evidence="5">
    <location>
        <begin position="50"/>
        <end position="73"/>
    </location>
</feature>
<comment type="caution">
    <text evidence="7">The sequence shown here is derived from an EMBL/GenBank/DDBJ whole genome shotgun (WGS) entry which is preliminary data.</text>
</comment>
<keyword evidence="8" id="KW-1185">Reference proteome</keyword>
<keyword evidence="2 5" id="KW-0812">Transmembrane</keyword>
<dbReference type="InterPro" id="IPR035906">
    <property type="entry name" value="MetI-like_sf"/>
</dbReference>
<protein>
    <submittedName>
        <fullName evidence="7">ABC transporter permease subunit</fullName>
    </submittedName>
</protein>
<dbReference type="CDD" id="cd06261">
    <property type="entry name" value="TM_PBP2"/>
    <property type="match status" value="1"/>
</dbReference>
<feature type="domain" description="ABC transmembrane type-1" evidence="6">
    <location>
        <begin position="318"/>
        <end position="508"/>
    </location>
</feature>
<feature type="transmembrane region" description="Helical" evidence="5">
    <location>
        <begin position="93"/>
        <end position="112"/>
    </location>
</feature>
<dbReference type="PANTHER" id="PTHR30325:SF0">
    <property type="entry name" value="INNER MEMBRANE ABC TRANSPORTER PERMEASE PROTEIN YEJE"/>
    <property type="match status" value="1"/>
</dbReference>
<evidence type="ECO:0000313" key="8">
    <source>
        <dbReference type="Proteomes" id="UP001597297"/>
    </source>
</evidence>
<reference evidence="8" key="1">
    <citation type="journal article" date="2019" name="Int. J. Syst. Evol. Microbiol.">
        <title>The Global Catalogue of Microorganisms (GCM) 10K type strain sequencing project: providing services to taxonomists for standard genome sequencing and annotation.</title>
        <authorList>
            <consortium name="The Broad Institute Genomics Platform"/>
            <consortium name="The Broad Institute Genome Sequencing Center for Infectious Disease"/>
            <person name="Wu L."/>
            <person name="Ma J."/>
        </authorList>
    </citation>
    <scope>NUCLEOTIDE SEQUENCE [LARGE SCALE GENOMIC DNA]</scope>
    <source>
        <strain evidence="8">JCM 16545</strain>
    </source>
</reference>
<keyword evidence="4 5" id="KW-0472">Membrane</keyword>
<evidence type="ECO:0000256" key="1">
    <source>
        <dbReference type="ARBA" id="ARBA00004651"/>
    </source>
</evidence>
<dbReference type="PROSITE" id="PS50928">
    <property type="entry name" value="ABC_TM1"/>
    <property type="match status" value="1"/>
</dbReference>
<feature type="transmembrane region" description="Helical" evidence="5">
    <location>
        <begin position="434"/>
        <end position="457"/>
    </location>
</feature>
<keyword evidence="3 5" id="KW-1133">Transmembrane helix</keyword>
<gene>
    <name evidence="7" type="ORF">ACFSQZ_14570</name>
</gene>
<keyword evidence="5" id="KW-0813">Transport</keyword>
<organism evidence="7 8">
    <name type="scientific">Rubritalea spongiae</name>
    <dbReference type="NCBI Taxonomy" id="430797"/>
    <lineage>
        <taxon>Bacteria</taxon>
        <taxon>Pseudomonadati</taxon>
        <taxon>Verrucomicrobiota</taxon>
        <taxon>Verrucomicrobiia</taxon>
        <taxon>Verrucomicrobiales</taxon>
        <taxon>Rubritaleaceae</taxon>
        <taxon>Rubritalea</taxon>
    </lineage>
</organism>
<dbReference type="Pfam" id="PF00528">
    <property type="entry name" value="BPD_transp_1"/>
    <property type="match status" value="1"/>
</dbReference>
<dbReference type="PANTHER" id="PTHR30325">
    <property type="entry name" value="MEMBRANE COMPONENT OF ABC TRANSPORTER"/>
    <property type="match status" value="1"/>
</dbReference>
<dbReference type="SUPFAM" id="SSF82185">
    <property type="entry name" value="Histone H3 K4-specific methyltransferase SET7/9 N-terminal domain"/>
    <property type="match status" value="1"/>
</dbReference>
<comment type="similarity">
    <text evidence="5">Belongs to the binding-protein-dependent transport system permease family.</text>
</comment>
<evidence type="ECO:0000256" key="2">
    <source>
        <dbReference type="ARBA" id="ARBA00022692"/>
    </source>
</evidence>
<dbReference type="Proteomes" id="UP001597297">
    <property type="component" value="Unassembled WGS sequence"/>
</dbReference>
<dbReference type="RefSeq" id="WP_377093584.1">
    <property type="nucleotide sequence ID" value="NZ_JBHSJM010000001.1"/>
</dbReference>
<proteinExistence type="inferred from homology"/>
<feature type="transmembrane region" description="Helical" evidence="5">
    <location>
        <begin position="383"/>
        <end position="403"/>
    </location>
</feature>
<evidence type="ECO:0000256" key="4">
    <source>
        <dbReference type="ARBA" id="ARBA00023136"/>
    </source>
</evidence>
<evidence type="ECO:0000256" key="5">
    <source>
        <dbReference type="RuleBase" id="RU363032"/>
    </source>
</evidence>
<sequence>MRIFAWILLVFTVLALVAEFAGLHLPSVSWAFNSSYDIASLHFRNEDGDVVAWFGYLVSALSLVISGVILKWVPAGRRMTPTNKRRLERFFSIPRGSISLGIIGVLVLLAGLDQALVGKKALYLNYGDEVYFPAFERKIVTGEDLGLKGDAAKAEVNYRELAELIDEEGGGSILMPLIPYDPTLDTVAPLFKALEEKQAVLLDEHGDPMQGQVSTLYDEDTSKRHMIYEYRAGVKNGRAVGRMPSGEPVYEAQYREGKLVDGSESYTGEGSMEEFLAAGDGVLGRVFFHAAPPNWQAGHYFGTTPQGNDLVAYLYGGLQLNIRAVLIFIPIIYCIGISVGLVMGYFGGVFDIVVQRFIEIFSTIPFLFVVIIFGSVIPAENRGLGMILLILILFGWMGMTYLMRTAALKEKARDYIAAARVSGASTSRIIFTHILPNTVAILVTLVPFSVSSVILSLSSLDYLGFGLPPQFATWGNLLNAGLSNLSKPWLASSAFLALVSTLILVTFVGEAVREAFDPKKFTTYK</sequence>
<dbReference type="Gene3D" id="1.10.3720.10">
    <property type="entry name" value="MetI-like"/>
    <property type="match status" value="1"/>
</dbReference>
<evidence type="ECO:0000256" key="3">
    <source>
        <dbReference type="ARBA" id="ARBA00022989"/>
    </source>
</evidence>
<evidence type="ECO:0000259" key="6">
    <source>
        <dbReference type="PROSITE" id="PS50928"/>
    </source>
</evidence>
<accession>A0ABW5E5J2</accession>